<dbReference type="AlphaFoldDB" id="K1SFR0"/>
<name>K1SFR0_9ZZZZ</name>
<accession>K1SFR0</accession>
<proteinExistence type="predicted"/>
<reference evidence="1" key="1">
    <citation type="journal article" date="2013" name="Environ. Microbiol.">
        <title>Microbiota from the distal guts of lean and obese adolescents exhibit partial functional redundancy besides clear differences in community structure.</title>
        <authorList>
            <person name="Ferrer M."/>
            <person name="Ruiz A."/>
            <person name="Lanza F."/>
            <person name="Haange S.B."/>
            <person name="Oberbach A."/>
            <person name="Till H."/>
            <person name="Bargiela R."/>
            <person name="Campoy C."/>
            <person name="Segura M.T."/>
            <person name="Richter M."/>
            <person name="von Bergen M."/>
            <person name="Seifert J."/>
            <person name="Suarez A."/>
        </authorList>
    </citation>
    <scope>NUCLEOTIDE SEQUENCE</scope>
</reference>
<organism evidence="1">
    <name type="scientific">human gut metagenome</name>
    <dbReference type="NCBI Taxonomy" id="408170"/>
    <lineage>
        <taxon>unclassified sequences</taxon>
        <taxon>metagenomes</taxon>
        <taxon>organismal metagenomes</taxon>
    </lineage>
</organism>
<protein>
    <submittedName>
        <fullName evidence="1">Type II thioesterase</fullName>
    </submittedName>
</protein>
<comment type="caution">
    <text evidence="1">The sequence shown here is derived from an EMBL/GenBank/DDBJ whole genome shotgun (WGS) entry which is preliminary data.</text>
</comment>
<sequence>MHTPIAAFGGEKDGEADESAILEWGKYTDNDFNYRIFPGGHFYLRDCEDEVISEVMRLL</sequence>
<dbReference type="Gene3D" id="3.40.50.1820">
    <property type="entry name" value="alpha/beta hydrolase"/>
    <property type="match status" value="1"/>
</dbReference>
<evidence type="ECO:0000313" key="1">
    <source>
        <dbReference type="EMBL" id="EKC54244.1"/>
    </source>
</evidence>
<gene>
    <name evidence="1" type="ORF">OBE_12187</name>
</gene>
<dbReference type="SUPFAM" id="SSF53474">
    <property type="entry name" value="alpha/beta-Hydrolases"/>
    <property type="match status" value="1"/>
</dbReference>
<dbReference type="InterPro" id="IPR029058">
    <property type="entry name" value="AB_hydrolase_fold"/>
</dbReference>
<dbReference type="EMBL" id="AJWZ01008388">
    <property type="protein sequence ID" value="EKC54244.1"/>
    <property type="molecule type" value="Genomic_DNA"/>
</dbReference>